<evidence type="ECO:0000313" key="4">
    <source>
        <dbReference type="Proteomes" id="UP000001977"/>
    </source>
</evidence>
<dbReference type="eggNOG" id="COG0747">
    <property type="taxonomic scope" value="Bacteria"/>
</dbReference>
<feature type="signal peptide" evidence="1">
    <location>
        <begin position="1"/>
        <end position="31"/>
    </location>
</feature>
<protein>
    <submittedName>
        <fullName evidence="3">ABC transporter, periplasmic binding protein</fullName>
    </submittedName>
</protein>
<dbReference type="STRING" id="360910.BAV1850"/>
<dbReference type="AlphaFoldDB" id="Q2L0P8"/>
<feature type="chain" id="PRO_5004212029" evidence="1">
    <location>
        <begin position="32"/>
        <end position="526"/>
    </location>
</feature>
<gene>
    <name evidence="3" type="ordered locus">BAV1850</name>
</gene>
<dbReference type="InterPro" id="IPR030678">
    <property type="entry name" value="Peptide/Ni-bd"/>
</dbReference>
<dbReference type="GO" id="GO:1904680">
    <property type="term" value="F:peptide transmembrane transporter activity"/>
    <property type="evidence" value="ECO:0007669"/>
    <property type="project" value="TreeGrafter"/>
</dbReference>
<dbReference type="KEGG" id="bav:BAV1850"/>
<sequence length="526" mass="57691">MHFSASPKRDIVRQWRYAPLLLALCAPALMAAPQSGGVLKVALAGDPLCVDPQQPGNNTALNIARQITDSLTDQDPKTGDVVPWLATHWEVEDDSRRFRFVLRDGVRFSDGTPLDAEVVKANFEGIVKMGARASLASTYLAGLDRIETPDPRTVVVIFKSPNAQFLQATSTMSMGLLSKATLAESYEARCQGKVIGTGPFKLDSYTQNQSARLSRRDDYGWPSSLAAHQGRAYLEGIEFRVIPESGVRTGSLLSRQIDVNTEVPPQDEPLLEARGLPVLARANPGLVYTLFPNESISPGSSRAVRRALVKGINRPELQAILSRYQRPASSVLASTTPLYQAQPEALAYDPEGAIKLLEEEGWVPGPDGIRVKNGERLAFRLDYWQSVTYLELIQQQLRAIGVDLQLKKGVIGQVNAIRDTGKAPLQFYNLTRADPDIIRTVFQASGRNVNLRQAADVDEVLARSAATLDAAERKALVNRAAELLVEEGHAVPLVELATVTGLGKHVHGLHYDASSRLQFYDTWIKR</sequence>
<dbReference type="GO" id="GO:0043190">
    <property type="term" value="C:ATP-binding cassette (ABC) transporter complex"/>
    <property type="evidence" value="ECO:0007669"/>
    <property type="project" value="InterPro"/>
</dbReference>
<dbReference type="CDD" id="cd08492">
    <property type="entry name" value="PBP2_NikA_DppA_OppA_like_15"/>
    <property type="match status" value="1"/>
</dbReference>
<dbReference type="PIRSF" id="PIRSF002741">
    <property type="entry name" value="MppA"/>
    <property type="match status" value="1"/>
</dbReference>
<accession>Q2L0P8</accession>
<evidence type="ECO:0000313" key="3">
    <source>
        <dbReference type="EMBL" id="CAJ49459.1"/>
    </source>
</evidence>
<dbReference type="GO" id="GO:0015833">
    <property type="term" value="P:peptide transport"/>
    <property type="evidence" value="ECO:0007669"/>
    <property type="project" value="TreeGrafter"/>
</dbReference>
<dbReference type="OrthoDB" id="9801799at2"/>
<dbReference type="InterPro" id="IPR039424">
    <property type="entry name" value="SBP_5"/>
</dbReference>
<dbReference type="HOGENOM" id="CLU_017028_7_3_4"/>
<dbReference type="Gene3D" id="3.10.105.10">
    <property type="entry name" value="Dipeptide-binding Protein, Domain 3"/>
    <property type="match status" value="1"/>
</dbReference>
<dbReference type="Proteomes" id="UP000001977">
    <property type="component" value="Chromosome"/>
</dbReference>
<evidence type="ECO:0000259" key="2">
    <source>
        <dbReference type="Pfam" id="PF00496"/>
    </source>
</evidence>
<proteinExistence type="predicted"/>
<dbReference type="PANTHER" id="PTHR30290">
    <property type="entry name" value="PERIPLASMIC BINDING COMPONENT OF ABC TRANSPORTER"/>
    <property type="match status" value="1"/>
</dbReference>
<keyword evidence="1" id="KW-0732">Signal</keyword>
<dbReference type="EMBL" id="AM167904">
    <property type="protein sequence ID" value="CAJ49459.1"/>
    <property type="molecule type" value="Genomic_DNA"/>
</dbReference>
<dbReference type="GO" id="GO:0030288">
    <property type="term" value="C:outer membrane-bounded periplasmic space"/>
    <property type="evidence" value="ECO:0007669"/>
    <property type="project" value="UniProtKB-ARBA"/>
</dbReference>
<dbReference type="Gene3D" id="3.40.190.10">
    <property type="entry name" value="Periplasmic binding protein-like II"/>
    <property type="match status" value="1"/>
</dbReference>
<keyword evidence="4" id="KW-1185">Reference proteome</keyword>
<feature type="domain" description="Solute-binding protein family 5" evidence="2">
    <location>
        <begin position="81"/>
        <end position="436"/>
    </location>
</feature>
<evidence type="ECO:0000256" key="1">
    <source>
        <dbReference type="SAM" id="SignalP"/>
    </source>
</evidence>
<dbReference type="SUPFAM" id="SSF53850">
    <property type="entry name" value="Periplasmic binding protein-like II"/>
    <property type="match status" value="1"/>
</dbReference>
<dbReference type="GeneID" id="92935086"/>
<reference evidence="3 4" key="1">
    <citation type="journal article" date="2006" name="J. Bacteriol.">
        <title>Comparison of the genome sequence of the poultry pathogen Bordetella avium with those of B. bronchiseptica, B. pertussis, and B. parapertussis reveals extensive diversity in surface structures associated with host interaction.</title>
        <authorList>
            <person name="Sebaihia M."/>
            <person name="Preston A."/>
            <person name="Maskell D.J."/>
            <person name="Kuzmiak H."/>
            <person name="Connell T.D."/>
            <person name="King N.D."/>
            <person name="Orndorff P.E."/>
            <person name="Miyamoto D.M."/>
            <person name="Thomson N.R."/>
            <person name="Harris D."/>
            <person name="Goble A."/>
            <person name="Lord A."/>
            <person name="Murphy L."/>
            <person name="Quail M.A."/>
            <person name="Rutter S."/>
            <person name="Squares R."/>
            <person name="Squares S."/>
            <person name="Woodward J."/>
            <person name="Parkhill J."/>
            <person name="Temple L.M."/>
        </authorList>
    </citation>
    <scope>NUCLEOTIDE SEQUENCE [LARGE SCALE GENOMIC DNA]</scope>
    <source>
        <strain evidence="3 4">197N</strain>
    </source>
</reference>
<dbReference type="RefSeq" id="WP_012417520.1">
    <property type="nucleotide sequence ID" value="NC_010645.1"/>
</dbReference>
<organism evidence="3 4">
    <name type="scientific">Bordetella avium (strain 197N)</name>
    <dbReference type="NCBI Taxonomy" id="360910"/>
    <lineage>
        <taxon>Bacteria</taxon>
        <taxon>Pseudomonadati</taxon>
        <taxon>Pseudomonadota</taxon>
        <taxon>Betaproteobacteria</taxon>
        <taxon>Burkholderiales</taxon>
        <taxon>Alcaligenaceae</taxon>
        <taxon>Bordetella</taxon>
    </lineage>
</organism>
<dbReference type="InterPro" id="IPR000914">
    <property type="entry name" value="SBP_5_dom"/>
</dbReference>
<dbReference type="Pfam" id="PF00496">
    <property type="entry name" value="SBP_bac_5"/>
    <property type="match status" value="1"/>
</dbReference>
<name>Q2L0P8_BORA1</name>